<keyword evidence="5" id="KW-1185">Reference proteome</keyword>
<evidence type="ECO:0000256" key="1">
    <source>
        <dbReference type="SAM" id="MobiDB-lite"/>
    </source>
</evidence>
<feature type="compositionally biased region" description="Polar residues" evidence="1">
    <location>
        <begin position="200"/>
        <end position="218"/>
    </location>
</feature>
<evidence type="ECO:0000313" key="5">
    <source>
        <dbReference type="Proteomes" id="UP000242084"/>
    </source>
</evidence>
<organism evidence="4 5">
    <name type="scientific">Mammaliicoccus stepanovicii</name>
    <dbReference type="NCBI Taxonomy" id="643214"/>
    <lineage>
        <taxon>Bacteria</taxon>
        <taxon>Bacillati</taxon>
        <taxon>Bacillota</taxon>
        <taxon>Bacilli</taxon>
        <taxon>Bacillales</taxon>
        <taxon>Staphylococcaceae</taxon>
        <taxon>Mammaliicoccus</taxon>
    </lineage>
</organism>
<evidence type="ECO:0000256" key="3">
    <source>
        <dbReference type="SAM" id="SignalP"/>
    </source>
</evidence>
<evidence type="ECO:0008006" key="6">
    <source>
        <dbReference type="Google" id="ProtNLM"/>
    </source>
</evidence>
<gene>
    <name evidence="4" type="ORF">SAMEA4384403_00749</name>
</gene>
<dbReference type="Proteomes" id="UP000242084">
    <property type="component" value="Chromosome 1"/>
</dbReference>
<feature type="chain" id="PRO_5030041624" description="Gram-positive cocci surface proteins LPxTG domain-containing protein" evidence="3">
    <location>
        <begin position="28"/>
        <end position="316"/>
    </location>
</feature>
<keyword evidence="3" id="KW-0732">Signal</keyword>
<keyword evidence="2" id="KW-0472">Membrane</keyword>
<evidence type="ECO:0000313" key="4">
    <source>
        <dbReference type="EMBL" id="SNV61526.1"/>
    </source>
</evidence>
<reference evidence="4 5" key="1">
    <citation type="submission" date="2017-06" db="EMBL/GenBank/DDBJ databases">
        <authorList>
            <consortium name="Pathogen Informatics"/>
        </authorList>
    </citation>
    <scope>NUCLEOTIDE SEQUENCE [LARGE SCALE GENOMIC DNA]</scope>
    <source>
        <strain evidence="4 5">NCTC13839</strain>
    </source>
</reference>
<dbReference type="NCBIfam" id="TIGR01167">
    <property type="entry name" value="LPXTG_anchor"/>
    <property type="match status" value="1"/>
</dbReference>
<protein>
    <recommendedName>
        <fullName evidence="6">Gram-positive cocci surface proteins LPxTG domain-containing protein</fullName>
    </recommendedName>
</protein>
<dbReference type="KEGG" id="sste:SAMEA4384403_0749"/>
<feature type="compositionally biased region" description="Low complexity" evidence="1">
    <location>
        <begin position="219"/>
        <end position="240"/>
    </location>
</feature>
<name>A0A239YT21_9STAP</name>
<dbReference type="OrthoDB" id="2414236at2"/>
<proteinExistence type="predicted"/>
<feature type="region of interest" description="Disordered" evidence="1">
    <location>
        <begin position="257"/>
        <end position="281"/>
    </location>
</feature>
<keyword evidence="2" id="KW-1133">Transmembrane helix</keyword>
<feature type="signal peptide" evidence="3">
    <location>
        <begin position="1"/>
        <end position="27"/>
    </location>
</feature>
<evidence type="ECO:0000256" key="2">
    <source>
        <dbReference type="SAM" id="Phobius"/>
    </source>
</evidence>
<keyword evidence="2" id="KW-0812">Transmembrane</keyword>
<dbReference type="EMBL" id="LT906462">
    <property type="protein sequence ID" value="SNV61526.1"/>
    <property type="molecule type" value="Genomic_DNA"/>
</dbReference>
<feature type="region of interest" description="Disordered" evidence="1">
    <location>
        <begin position="200"/>
        <end position="240"/>
    </location>
</feature>
<dbReference type="AlphaFoldDB" id="A0A239YT21"/>
<accession>A0A239YT21</accession>
<sequence length="316" mass="35364">MLKFASYVVYFVCLITALFFTNNLAKANSDTTTIGLQFVNPDNSPIPNETFQIQLNNESKTLTTKSDGLAFIHIPNTNLKPNYVITTSNQQTFTIEPNKLYKLTASTIQQRQSANLNNQSVSINVISNKFKPLNNMDIKLTINNQEFLGKTNDSGSAIINIPESIPKDSAFNVFIQNIDTHSSIHLGEDKYYTFNNNDKTVAPNVTNQDTNTQPLTTIPSQSNSPNTSPSTNSNSDNQQNNTFNYQLSIVNDNLNSEQKQTAGHDSSKKSGSNNKKLPETGEKSSHYFKYIVTTLILCISFILFFIIKRKRVHKAK</sequence>
<feature type="transmembrane region" description="Helical" evidence="2">
    <location>
        <begin position="287"/>
        <end position="307"/>
    </location>
</feature>
<dbReference type="RefSeq" id="WP_095086914.1">
    <property type="nucleotide sequence ID" value="NZ_BMDM01000006.1"/>
</dbReference>